<dbReference type="GO" id="GO:0005634">
    <property type="term" value="C:nucleus"/>
    <property type="evidence" value="ECO:0007669"/>
    <property type="project" value="UniProtKB-UniRule"/>
</dbReference>
<dbReference type="PROSITE" id="PS50118">
    <property type="entry name" value="HMG_BOX_2"/>
    <property type="match status" value="1"/>
</dbReference>
<dbReference type="PANTHER" id="PTHR45789:SF2">
    <property type="entry name" value="FI18025P1"/>
    <property type="match status" value="1"/>
</dbReference>
<dbReference type="FunFam" id="1.10.30.10:FF:000003">
    <property type="entry name" value="Putative transcription factor SOX-6"/>
    <property type="match status" value="1"/>
</dbReference>
<evidence type="ECO:0000259" key="7">
    <source>
        <dbReference type="PROSITE" id="PS50118"/>
    </source>
</evidence>
<feature type="region of interest" description="Disordered" evidence="6">
    <location>
        <begin position="347"/>
        <end position="372"/>
    </location>
</feature>
<evidence type="ECO:0000256" key="5">
    <source>
        <dbReference type="PROSITE-ProRule" id="PRU00267"/>
    </source>
</evidence>
<dbReference type="GO" id="GO:0000981">
    <property type="term" value="F:DNA-binding transcription factor activity, RNA polymerase II-specific"/>
    <property type="evidence" value="ECO:0007669"/>
    <property type="project" value="TreeGrafter"/>
</dbReference>
<evidence type="ECO:0000256" key="2">
    <source>
        <dbReference type="ARBA" id="ARBA00023125"/>
    </source>
</evidence>
<feature type="compositionally biased region" description="Basic and acidic residues" evidence="6">
    <location>
        <begin position="166"/>
        <end position="177"/>
    </location>
</feature>
<evidence type="ECO:0000313" key="8">
    <source>
        <dbReference type="WBParaSite" id="HDID_0001073701-mRNA-1"/>
    </source>
</evidence>
<evidence type="ECO:0000256" key="4">
    <source>
        <dbReference type="ARBA" id="ARBA00023242"/>
    </source>
</evidence>
<dbReference type="InterPro" id="IPR009071">
    <property type="entry name" value="HMG_box_dom"/>
</dbReference>
<keyword evidence="4 5" id="KW-0539">Nucleus</keyword>
<dbReference type="CDD" id="cd22042">
    <property type="entry name" value="HMG-box_EGL13-like"/>
    <property type="match status" value="1"/>
</dbReference>
<keyword evidence="2 5" id="KW-0238">DNA-binding</keyword>
<feature type="region of interest" description="Disordered" evidence="6">
    <location>
        <begin position="117"/>
        <end position="177"/>
    </location>
</feature>
<dbReference type="STRING" id="6216.A0A0R3SY92"/>
<evidence type="ECO:0000256" key="1">
    <source>
        <dbReference type="ARBA" id="ARBA00023015"/>
    </source>
</evidence>
<dbReference type="AlphaFoldDB" id="A0A0R3SY92"/>
<feature type="region of interest" description="Disordered" evidence="6">
    <location>
        <begin position="581"/>
        <end position="621"/>
    </location>
</feature>
<reference evidence="8" key="1">
    <citation type="submission" date="2017-02" db="UniProtKB">
        <authorList>
            <consortium name="WormBaseParasite"/>
        </authorList>
    </citation>
    <scope>IDENTIFICATION</scope>
</reference>
<sequence length="621" mass="69241">LLVMSSKRKPSQPNKCIGLPRDTSPEPISVSPSRSTVKETNRSMEFASAFQSSQVSNANNVLPKDTSNLSSMTSPESAFEMFMTYINAILIAGWLNNDQKYSLLDDMKNKINDVQRQFSASSPTNQSNGATTKMDEDAPLNLTQDKSDQLSEKPPAQLTPLNNSTEHNDVSCKQEDNGTEKVPFSLISDPTKSQAVQLSHFDACNAIFGWLSQSNSSALPLRSEQVPEQSNKPPQLPLPLNNPSTLLPSSMKLEDASGNQQIFSNIANLFPAIFSTFRNEDKVTPTTSGQISSGGHFSPPKFSPLPSQTHGFSIQYQQDGFNQSRNLKEKFATIDIRIFNMSYSRSDYSGSETTNIEDSSDANQAKSPKKPHIKRPMNAFMVWARDERRKILKTHPDMHNSNISKILGEKWKQMTAEQKRPYYEEQTRLSKKHMEDHPDYRYRPRPKRTCIVDGRKLRISEYKELMRSRRGESRKQWLGSDDHHRIYGDLLEAPTMLKMPNSGASENSSISEAVNDSHPPTMLHNPSITNYSNNSTSTVAFHQKAFPSFPPLGLPFALTSMPTAPTQCDVRNESKCQLGPLHPLPNKAVTNSNNAVNTAASSASPDDVSPRSTSPQMRVHS</sequence>
<feature type="compositionally biased region" description="Polar residues" evidence="6">
    <location>
        <begin position="284"/>
        <end position="295"/>
    </location>
</feature>
<feature type="compositionally biased region" description="Polar residues" evidence="6">
    <location>
        <begin position="610"/>
        <end position="621"/>
    </location>
</feature>
<dbReference type="WBParaSite" id="HDID_0001073701-mRNA-1">
    <property type="protein sequence ID" value="HDID_0001073701-mRNA-1"/>
    <property type="gene ID" value="HDID_0001073701"/>
</dbReference>
<feature type="compositionally biased region" description="Polar residues" evidence="6">
    <location>
        <begin position="117"/>
        <end position="131"/>
    </location>
</feature>
<feature type="region of interest" description="Disordered" evidence="6">
    <location>
        <begin position="1"/>
        <end position="40"/>
    </location>
</feature>
<feature type="region of interest" description="Disordered" evidence="6">
    <location>
        <begin position="220"/>
        <end position="239"/>
    </location>
</feature>
<dbReference type="Pfam" id="PF00505">
    <property type="entry name" value="HMG_box"/>
    <property type="match status" value="1"/>
</dbReference>
<name>A0A0R3SY92_HYMDI</name>
<dbReference type="Gene3D" id="1.10.30.10">
    <property type="entry name" value="High mobility group box domain"/>
    <property type="match status" value="1"/>
</dbReference>
<evidence type="ECO:0000256" key="6">
    <source>
        <dbReference type="SAM" id="MobiDB-lite"/>
    </source>
</evidence>
<keyword evidence="3" id="KW-0804">Transcription</keyword>
<feature type="compositionally biased region" description="Low complexity" evidence="6">
    <location>
        <begin position="230"/>
        <end position="239"/>
    </location>
</feature>
<feature type="DNA-binding region" description="HMG box" evidence="5">
    <location>
        <begin position="373"/>
        <end position="441"/>
    </location>
</feature>
<dbReference type="SUPFAM" id="SSF47095">
    <property type="entry name" value="HMG-box"/>
    <property type="match status" value="1"/>
</dbReference>
<accession>A0A0R3SY92</accession>
<feature type="region of interest" description="Disordered" evidence="6">
    <location>
        <begin position="422"/>
        <end position="445"/>
    </location>
</feature>
<feature type="compositionally biased region" description="Basic and acidic residues" evidence="6">
    <location>
        <begin position="422"/>
        <end position="442"/>
    </location>
</feature>
<dbReference type="GO" id="GO:0000978">
    <property type="term" value="F:RNA polymerase II cis-regulatory region sequence-specific DNA binding"/>
    <property type="evidence" value="ECO:0007669"/>
    <property type="project" value="TreeGrafter"/>
</dbReference>
<dbReference type="SMART" id="SM00398">
    <property type="entry name" value="HMG"/>
    <property type="match status" value="1"/>
</dbReference>
<proteinExistence type="predicted"/>
<organism evidence="8">
    <name type="scientific">Hymenolepis diminuta</name>
    <name type="common">Rat tapeworm</name>
    <dbReference type="NCBI Taxonomy" id="6216"/>
    <lineage>
        <taxon>Eukaryota</taxon>
        <taxon>Metazoa</taxon>
        <taxon>Spiralia</taxon>
        <taxon>Lophotrochozoa</taxon>
        <taxon>Platyhelminthes</taxon>
        <taxon>Cestoda</taxon>
        <taxon>Eucestoda</taxon>
        <taxon>Cyclophyllidea</taxon>
        <taxon>Hymenolepididae</taxon>
        <taxon>Hymenolepis</taxon>
    </lineage>
</organism>
<protein>
    <submittedName>
        <fullName evidence="8">HMG box domain-containing protein</fullName>
    </submittedName>
</protein>
<feature type="region of interest" description="Disordered" evidence="6">
    <location>
        <begin position="283"/>
        <end position="310"/>
    </location>
</feature>
<dbReference type="InterPro" id="IPR051356">
    <property type="entry name" value="SOX/SOX-like_TF"/>
</dbReference>
<feature type="domain" description="HMG box" evidence="7">
    <location>
        <begin position="373"/>
        <end position="441"/>
    </location>
</feature>
<feature type="compositionally biased region" description="Basic residues" evidence="6">
    <location>
        <begin position="1"/>
        <end position="10"/>
    </location>
</feature>
<keyword evidence="1" id="KW-0805">Transcription regulation</keyword>
<feature type="compositionally biased region" description="Low complexity" evidence="6">
    <location>
        <begin position="588"/>
        <end position="604"/>
    </location>
</feature>
<feature type="compositionally biased region" description="Polar residues" evidence="6">
    <location>
        <begin position="347"/>
        <end position="366"/>
    </location>
</feature>
<dbReference type="GO" id="GO:0045165">
    <property type="term" value="P:cell fate commitment"/>
    <property type="evidence" value="ECO:0007669"/>
    <property type="project" value="TreeGrafter"/>
</dbReference>
<evidence type="ECO:0000256" key="3">
    <source>
        <dbReference type="ARBA" id="ARBA00023163"/>
    </source>
</evidence>
<dbReference type="InterPro" id="IPR036910">
    <property type="entry name" value="HMG_box_dom_sf"/>
</dbReference>
<dbReference type="PANTHER" id="PTHR45789">
    <property type="entry name" value="FI18025P1"/>
    <property type="match status" value="1"/>
</dbReference>